<feature type="domain" description="Amidohydrolase 3" evidence="1">
    <location>
        <begin position="46"/>
        <end position="210"/>
    </location>
</feature>
<dbReference type="InterPro" id="IPR013108">
    <property type="entry name" value="Amidohydro_3"/>
</dbReference>
<protein>
    <recommendedName>
        <fullName evidence="1">Amidohydrolase 3 domain-containing protein</fullName>
    </recommendedName>
</protein>
<dbReference type="PANTHER" id="PTHR11647">
    <property type="entry name" value="HYDRANTOINASE/DIHYDROPYRIMIDINASE FAMILY MEMBER"/>
    <property type="match status" value="1"/>
</dbReference>
<dbReference type="PANTHER" id="PTHR11647:SF1">
    <property type="entry name" value="COLLAPSIN RESPONSE MEDIATOR PROTEIN"/>
    <property type="match status" value="1"/>
</dbReference>
<name>A0A381UF25_9ZZZZ</name>
<dbReference type="GO" id="GO:0005829">
    <property type="term" value="C:cytosol"/>
    <property type="evidence" value="ECO:0007669"/>
    <property type="project" value="TreeGrafter"/>
</dbReference>
<dbReference type="Pfam" id="PF07969">
    <property type="entry name" value="Amidohydro_3"/>
    <property type="match status" value="1"/>
</dbReference>
<feature type="non-terminal residue" evidence="2">
    <location>
        <position position="377"/>
    </location>
</feature>
<evidence type="ECO:0000259" key="1">
    <source>
        <dbReference type="Pfam" id="PF07969"/>
    </source>
</evidence>
<organism evidence="2">
    <name type="scientific">marine metagenome</name>
    <dbReference type="NCBI Taxonomy" id="408172"/>
    <lineage>
        <taxon>unclassified sequences</taxon>
        <taxon>metagenomes</taxon>
        <taxon>ecological metagenomes</taxon>
    </lineage>
</organism>
<dbReference type="AlphaFoldDB" id="A0A381UF25"/>
<reference evidence="2" key="1">
    <citation type="submission" date="2018-05" db="EMBL/GenBank/DDBJ databases">
        <authorList>
            <person name="Lanie J.A."/>
            <person name="Ng W.-L."/>
            <person name="Kazmierczak K.M."/>
            <person name="Andrzejewski T.M."/>
            <person name="Davidsen T.M."/>
            <person name="Wayne K.J."/>
            <person name="Tettelin H."/>
            <person name="Glass J.I."/>
            <person name="Rusch D."/>
            <person name="Podicherti R."/>
            <person name="Tsui H.-C.T."/>
            <person name="Winkler M.E."/>
        </authorList>
    </citation>
    <scope>NUCLEOTIDE SEQUENCE</scope>
</reference>
<dbReference type="SUPFAM" id="SSF51338">
    <property type="entry name" value="Composite domain of metallo-dependent hydrolases"/>
    <property type="match status" value="1"/>
</dbReference>
<dbReference type="SUPFAM" id="SSF51556">
    <property type="entry name" value="Metallo-dependent hydrolases"/>
    <property type="match status" value="1"/>
</dbReference>
<dbReference type="GO" id="GO:0016812">
    <property type="term" value="F:hydrolase activity, acting on carbon-nitrogen (but not peptide) bonds, in cyclic amides"/>
    <property type="evidence" value="ECO:0007669"/>
    <property type="project" value="TreeGrafter"/>
</dbReference>
<gene>
    <name evidence="2" type="ORF">METZ01_LOCUS79666</name>
</gene>
<sequence>MVDLIIRSGHILDGTGSPAWKGDIAVDEGKIVEVKDSIDMHAEYELNADGKYICPGFIDIHTHSDFSLLANRCAESSVRQGITTLVTGNCGHGPAPSPDRGLGKQITFGYSENFNTDFGWDHFAEYLDDLFSPGLSVNVAPLVPHGSIRLAVMGYDARPPTRAELEKMKDYVDEAMSAGAAGFSTGLEYSPGKHADENELSALCSVAANHDGIYASHIRDRADTFMESVVESLNIIRRAGCTGQLSHLAPRPYARGEFDQVLETIYKARDQEGLEIGIDTFPDVWGPGPVVTLLPPWVYEDKPDKILDRLKSPDVIDQCRETFNNPTNYLLRLGGFKSFYLTCSRSYPDLVGRNFQEISEIFGLDHTETIFKLLLAD</sequence>
<dbReference type="InterPro" id="IPR032466">
    <property type="entry name" value="Metal_Hydrolase"/>
</dbReference>
<dbReference type="Gene3D" id="3.20.20.140">
    <property type="entry name" value="Metal-dependent hydrolases"/>
    <property type="match status" value="1"/>
</dbReference>
<accession>A0A381UF25</accession>
<dbReference type="InterPro" id="IPR050378">
    <property type="entry name" value="Metallo-dep_Hydrolases_sf"/>
</dbReference>
<evidence type="ECO:0000313" key="2">
    <source>
        <dbReference type="EMBL" id="SVA26812.1"/>
    </source>
</evidence>
<dbReference type="InterPro" id="IPR011059">
    <property type="entry name" value="Metal-dep_hydrolase_composite"/>
</dbReference>
<dbReference type="EMBL" id="UINC01006318">
    <property type="protein sequence ID" value="SVA26812.1"/>
    <property type="molecule type" value="Genomic_DNA"/>
</dbReference>
<proteinExistence type="predicted"/>